<dbReference type="HOGENOM" id="CLU_3235140_0_0_9"/>
<reference evidence="1 2" key="1">
    <citation type="submission" date="2012-07" db="EMBL/GenBank/DDBJ databases">
        <title>The Genome Sequence of Lactobacillus crispatus FB077-07.</title>
        <authorList>
            <consortium name="The Broad Institute Genome Sequencing Platform"/>
            <person name="Earl A."/>
            <person name="Ward D."/>
            <person name="Feldgarden M."/>
            <person name="Gevers D."/>
            <person name="Saerens B."/>
            <person name="Vaneechoutte M."/>
            <person name="Walker B."/>
            <person name="Young S.K."/>
            <person name="Zeng Q."/>
            <person name="Gargeya S."/>
            <person name="Fitzgerald M."/>
            <person name="Haas B."/>
            <person name="Abouelleil A."/>
            <person name="Alvarado L."/>
            <person name="Arachchi H.M."/>
            <person name="Berlin A.M."/>
            <person name="Chapman S.B."/>
            <person name="Goldberg J."/>
            <person name="Griggs A."/>
            <person name="Gujja S."/>
            <person name="Hansen M."/>
            <person name="Howarth C."/>
            <person name="Imamovic A."/>
            <person name="Larimer J."/>
            <person name="McCowen C."/>
            <person name="Montmayeur A."/>
            <person name="Murphy C."/>
            <person name="Neiman D."/>
            <person name="Pearson M."/>
            <person name="Priest M."/>
            <person name="Roberts A."/>
            <person name="Saif S."/>
            <person name="Shea T."/>
            <person name="Sisk P."/>
            <person name="Sykes S."/>
            <person name="Wortman J."/>
            <person name="Nusbaum C."/>
            <person name="Birren B."/>
        </authorList>
    </citation>
    <scope>NUCLEOTIDE SEQUENCE [LARGE SCALE GENOMIC DNA]</scope>
    <source>
        <strain evidence="1 2">FB077-07</strain>
    </source>
</reference>
<name>K1MKW2_9LACO</name>
<comment type="caution">
    <text evidence="1">The sequence shown here is derived from an EMBL/GenBank/DDBJ whole genome shotgun (WGS) entry which is preliminary data.</text>
</comment>
<dbReference type="AlphaFoldDB" id="K1MKW2"/>
<dbReference type="EMBL" id="AGZG01000104">
    <property type="protein sequence ID" value="EKB63093.1"/>
    <property type="molecule type" value="Genomic_DNA"/>
</dbReference>
<dbReference type="Proteomes" id="UP000004722">
    <property type="component" value="Unassembled WGS sequence"/>
</dbReference>
<accession>K1MKW2</accession>
<organism evidence="1 2">
    <name type="scientific">Lactobacillus crispatus FB077-07</name>
    <dbReference type="NCBI Taxonomy" id="883092"/>
    <lineage>
        <taxon>Bacteria</taxon>
        <taxon>Bacillati</taxon>
        <taxon>Bacillota</taxon>
        <taxon>Bacilli</taxon>
        <taxon>Lactobacillales</taxon>
        <taxon>Lactobacillaceae</taxon>
        <taxon>Lactobacillus</taxon>
    </lineage>
</organism>
<sequence length="43" mass="4988">MQADKRKRQIQMRSNDIMKYTAVINSLLTVGAQKSNPRYCEIS</sequence>
<evidence type="ECO:0000313" key="1">
    <source>
        <dbReference type="EMBL" id="EKB63093.1"/>
    </source>
</evidence>
<gene>
    <name evidence="1" type="ORF">HMPREF9249_02126</name>
</gene>
<proteinExistence type="predicted"/>
<evidence type="ECO:0000313" key="2">
    <source>
        <dbReference type="Proteomes" id="UP000004722"/>
    </source>
</evidence>
<protein>
    <submittedName>
        <fullName evidence="1">Uncharacterized protein</fullName>
    </submittedName>
</protein>